<evidence type="ECO:0000256" key="1">
    <source>
        <dbReference type="SAM" id="SignalP"/>
    </source>
</evidence>
<dbReference type="InterPro" id="IPR036582">
    <property type="entry name" value="Mao_N_sf"/>
</dbReference>
<evidence type="ECO:0000259" key="3">
    <source>
        <dbReference type="Pfam" id="PF13485"/>
    </source>
</evidence>
<evidence type="ECO:0000313" key="4">
    <source>
        <dbReference type="EMBL" id="ARU60472.1"/>
    </source>
</evidence>
<keyword evidence="1" id="KW-0732">Signal</keyword>
<dbReference type="Pfam" id="PF13485">
    <property type="entry name" value="Peptidase_MA_2"/>
    <property type="match status" value="1"/>
</dbReference>
<dbReference type="RefSeq" id="WP_087455865.1">
    <property type="nucleotide sequence ID" value="NZ_CP021434.1"/>
</dbReference>
<feature type="chain" id="PRO_5012598250" evidence="1">
    <location>
        <begin position="30"/>
        <end position="531"/>
    </location>
</feature>
<dbReference type="SUPFAM" id="SSF55383">
    <property type="entry name" value="Copper amine oxidase, domain N"/>
    <property type="match status" value="1"/>
</dbReference>
<dbReference type="OrthoDB" id="2379112at2"/>
<feature type="domain" description="Peptidase MA-like" evidence="3">
    <location>
        <begin position="181"/>
        <end position="390"/>
    </location>
</feature>
<dbReference type="InterPro" id="IPR039568">
    <property type="entry name" value="Peptidase_MA-like_dom"/>
</dbReference>
<dbReference type="AlphaFoldDB" id="A0A1Y0IIZ4"/>
<proteinExistence type="predicted"/>
<dbReference type="KEGG" id="tum:CBW65_04830"/>
<dbReference type="Gene3D" id="3.30.457.10">
    <property type="entry name" value="Copper amine oxidase-like, N-terminal domain"/>
    <property type="match status" value="1"/>
</dbReference>
<evidence type="ECO:0000259" key="2">
    <source>
        <dbReference type="Pfam" id="PF07833"/>
    </source>
</evidence>
<name>A0A1Y0IIZ4_9BACL</name>
<feature type="domain" description="Copper amine oxidase-like N-terminal" evidence="2">
    <location>
        <begin position="38"/>
        <end position="139"/>
    </location>
</feature>
<keyword evidence="5" id="KW-1185">Reference proteome</keyword>
<dbReference type="InterPro" id="IPR012854">
    <property type="entry name" value="Cu_amine_oxidase-like_N"/>
</dbReference>
<evidence type="ECO:0000313" key="5">
    <source>
        <dbReference type="Proteomes" id="UP000195437"/>
    </source>
</evidence>
<dbReference type="Proteomes" id="UP000195437">
    <property type="component" value="Chromosome"/>
</dbReference>
<accession>A0A1Y0IIZ4</accession>
<organism evidence="4 5">
    <name type="scientific">Tumebacillus avium</name>
    <dbReference type="NCBI Taxonomy" id="1903704"/>
    <lineage>
        <taxon>Bacteria</taxon>
        <taxon>Bacillati</taxon>
        <taxon>Bacillota</taxon>
        <taxon>Bacilli</taxon>
        <taxon>Bacillales</taxon>
        <taxon>Alicyclobacillaceae</taxon>
        <taxon>Tumebacillus</taxon>
    </lineage>
</organism>
<protein>
    <submittedName>
        <fullName evidence="4">Uncharacterized protein</fullName>
    </submittedName>
</protein>
<dbReference type="EMBL" id="CP021434">
    <property type="protein sequence ID" value="ARU60472.1"/>
    <property type="molecule type" value="Genomic_DNA"/>
</dbReference>
<feature type="signal peptide" evidence="1">
    <location>
        <begin position="1"/>
        <end position="29"/>
    </location>
</feature>
<dbReference type="Pfam" id="PF07833">
    <property type="entry name" value="Cu_amine_oxidN1"/>
    <property type="match status" value="1"/>
</dbReference>
<gene>
    <name evidence="4" type="ORF">CBW65_04830</name>
</gene>
<sequence>MRNLWTKLLAGTVLGLAVLTIGSNQPAHAGTISQPDVYVDGEKLPFDVKPINDRGRVLVPLRMIFESIGAEVTWEAKTSTVVGKKDGVTIRLPIGKKTATVGGKTVTLDVPAKLVNDRTMVPVRFINESFGNGVEWDPAGVVDITSVNAPQVRVIGGDVKLVEGQVYNVQKEIIQKQIVEKVQNQAGYTFDGPVWIYLSNSDGGYKTALMRETDASSTEAAQLVEWANGVAYGDTIVIPLHKQESDYGRVRTIAHELAHVLFNQNDADLPSWVNEGFAWQASLDIAFENGPQVLRDRQDMLSRDEVLGALNDGSYRPLINGSYSKLVALGEATYNLELQDYMAVQELTEKFGKEKLKAYLKRFAGTGSPDANFRGEFGMSMSEFGTAFRDTLAEELKESSQGVEVTLNVTSQFKGTFSVLGQNSSQWKMFSLTPGAHTLRIYKDGRLEGAIVQDAVGEGDPSEDIVFLAMEPDVPVTEAGKRIEYAGVALYDSFGEFAFLNVWKTDTNGKDQFPETNKILGVEIINVKAIR</sequence>
<reference evidence="5" key="1">
    <citation type="submission" date="2017-05" db="EMBL/GenBank/DDBJ databases">
        <authorList>
            <person name="Sung H."/>
        </authorList>
    </citation>
    <scope>NUCLEOTIDE SEQUENCE [LARGE SCALE GENOMIC DNA]</scope>
    <source>
        <strain evidence="5">AR23208</strain>
    </source>
</reference>